<evidence type="ECO:0000313" key="2">
    <source>
        <dbReference type="Proteomes" id="UP000078465"/>
    </source>
</evidence>
<evidence type="ECO:0000313" key="1">
    <source>
        <dbReference type="EMBL" id="XKM42619.1"/>
    </source>
</evidence>
<name>A0ACD5ETV4_9HYPH</name>
<proteinExistence type="predicted"/>
<organism evidence="1 2">
    <name type="scientific">Rhizobium ruizarguesonis</name>
    <dbReference type="NCBI Taxonomy" id="2081791"/>
    <lineage>
        <taxon>Bacteria</taxon>
        <taxon>Pseudomonadati</taxon>
        <taxon>Pseudomonadota</taxon>
        <taxon>Alphaproteobacteria</taxon>
        <taxon>Hyphomicrobiales</taxon>
        <taxon>Rhizobiaceae</taxon>
        <taxon>Rhizobium/Agrobacterium group</taxon>
        <taxon>Rhizobium</taxon>
    </lineage>
</organism>
<reference evidence="1" key="1">
    <citation type="submission" date="2024-10" db="EMBL/GenBank/DDBJ databases">
        <title>Strain of Rhizobium-related bacteria isolated fromm roots of Vavilovia formosa.</title>
        <authorList>
            <person name="Kimeklis A."/>
            <person name="Afonin A."/>
        </authorList>
    </citation>
    <scope>NUCLEOTIDE SEQUENCE</scope>
    <source>
        <strain evidence="1">Vaf-46</strain>
    </source>
</reference>
<dbReference type="Proteomes" id="UP000078465">
    <property type="component" value="Chromosome"/>
</dbReference>
<accession>A0ACD5ETV4</accession>
<sequence>MNDSFLREPQVELFFQAYFIGLALGHLAFFFDDIGFMVFIPKFNVSLPIVFVLFVFYRVKYIEINSRPFLWSSIIFTVILLLIVAAFLLLSGGSIQRLTLLAFFPYYFYAFYPCRVYLLPSYDQAATKEKSRLINSRRRDMPAEKRRPQGRRYIVD</sequence>
<gene>
    <name evidence="1" type="ORF">A4U53_020470</name>
</gene>
<dbReference type="EMBL" id="CP171853">
    <property type="protein sequence ID" value="XKM42619.1"/>
    <property type="molecule type" value="Genomic_DNA"/>
</dbReference>
<protein>
    <submittedName>
        <fullName evidence="1">Uncharacterized protein</fullName>
    </submittedName>
</protein>